<feature type="region of interest" description="Disordered" evidence="1">
    <location>
        <begin position="143"/>
        <end position="181"/>
    </location>
</feature>
<dbReference type="Proteomes" id="UP000765160">
    <property type="component" value="Unassembled WGS sequence"/>
</dbReference>
<dbReference type="EMBL" id="JAAVTX010000001">
    <property type="protein sequence ID" value="NKE43441.1"/>
    <property type="molecule type" value="Genomic_DNA"/>
</dbReference>
<evidence type="ECO:0000256" key="1">
    <source>
        <dbReference type="SAM" id="MobiDB-lite"/>
    </source>
</evidence>
<keyword evidence="3" id="KW-1185">Reference proteome</keyword>
<comment type="caution">
    <text evidence="2">The sequence shown here is derived from an EMBL/GenBank/DDBJ whole genome shotgun (WGS) entry which is preliminary data.</text>
</comment>
<name>A0ABX1ES45_9PROT</name>
<reference evidence="2 3" key="1">
    <citation type="submission" date="2020-03" db="EMBL/GenBank/DDBJ databases">
        <title>Roseomonas selenitidurans sp. nov. isolated from soil.</title>
        <authorList>
            <person name="Liu H."/>
        </authorList>
    </citation>
    <scope>NUCLEOTIDE SEQUENCE [LARGE SCALE GENOMIC DNA]</scope>
    <source>
        <strain evidence="2 3">JCM 15073</strain>
    </source>
</reference>
<accession>A0ABX1ES45</accession>
<evidence type="ECO:0000313" key="2">
    <source>
        <dbReference type="EMBL" id="NKE43441.1"/>
    </source>
</evidence>
<gene>
    <name evidence="2" type="ORF">HB662_01535</name>
</gene>
<feature type="compositionally biased region" description="Basic residues" evidence="1">
    <location>
        <begin position="153"/>
        <end position="173"/>
    </location>
</feature>
<evidence type="ECO:0000313" key="3">
    <source>
        <dbReference type="Proteomes" id="UP000765160"/>
    </source>
</evidence>
<dbReference type="RefSeq" id="WP_168046435.1">
    <property type="nucleotide sequence ID" value="NZ_JAATJR010000001.1"/>
</dbReference>
<protein>
    <submittedName>
        <fullName evidence="2">Uncharacterized protein</fullName>
    </submittedName>
</protein>
<sequence>MKLVVDNSEALLAQRSAAEDTRTALAQLAANLLRVARGAGRPAHLPNQALQFLNAVMAWQEAGGAPGAEWPWVAGVQMELDFDFMQKLQQDDRMELRAQQHVIRGALQIAASRMLGQLTHERAGERELRDGIRDLWELQEERRKAHQAAIRASRPKVKRAKPKAKRKAAKPRAPKAPAGEI</sequence>
<organism evidence="2 3">
    <name type="scientific">Falsiroseomonas frigidaquae</name>
    <dbReference type="NCBI Taxonomy" id="487318"/>
    <lineage>
        <taxon>Bacteria</taxon>
        <taxon>Pseudomonadati</taxon>
        <taxon>Pseudomonadota</taxon>
        <taxon>Alphaproteobacteria</taxon>
        <taxon>Acetobacterales</taxon>
        <taxon>Roseomonadaceae</taxon>
        <taxon>Falsiroseomonas</taxon>
    </lineage>
</organism>
<proteinExistence type="predicted"/>